<protein>
    <recommendedName>
        <fullName evidence="2">Cytokinin riboside 5'-monophosphate phosphoribohydrolase</fullName>
        <ecNumber evidence="2">3.2.2.n1</ecNumber>
    </recommendedName>
</protein>
<evidence type="ECO:0000256" key="1">
    <source>
        <dbReference type="ARBA" id="ARBA00000274"/>
    </source>
</evidence>
<reference evidence="4" key="1">
    <citation type="journal article" date="2013" name="BMC Microbiol.">
        <title>Taxonomy and evolution of bacteriochlorophyll a-containing members of the OM60/NOR5 clade of marine gammaproteobacteria: description of Luminiphilus syltensis gen. nov., sp. nov., reclassification of Haliea rubra as Pseudohaliea rubra gen. nov., comb. nov., and emendation of Chromatocurvus halotolerans.</title>
        <authorList>
            <person name="Spring S."/>
            <person name="Riedel T."/>
            <person name="Sproer C."/>
            <person name="Yan S."/>
            <person name="Harder J."/>
            <person name="Fuchs B.M."/>
        </authorList>
    </citation>
    <scope>NUCLEOTIDE SEQUENCE [LARGE SCALE GENOMIC DNA]</scope>
    <source>
        <strain evidence="4">NOR51-B</strain>
    </source>
</reference>
<dbReference type="Pfam" id="PF03641">
    <property type="entry name" value="Lysine_decarbox"/>
    <property type="match status" value="1"/>
</dbReference>
<dbReference type="RefSeq" id="WP_009020948.1">
    <property type="nucleotide sequence ID" value="NZ_DS999411.1"/>
</dbReference>
<dbReference type="Gene3D" id="3.40.50.450">
    <property type="match status" value="1"/>
</dbReference>
<keyword evidence="2" id="KW-0378">Hydrolase</keyword>
<dbReference type="InterPro" id="IPR031100">
    <property type="entry name" value="LOG_fam"/>
</dbReference>
<dbReference type="EC" id="3.2.2.n1" evidence="2"/>
<dbReference type="GO" id="GO:0009691">
    <property type="term" value="P:cytokinin biosynthetic process"/>
    <property type="evidence" value="ECO:0007669"/>
    <property type="project" value="UniProtKB-UniRule"/>
</dbReference>
<evidence type="ECO:0000313" key="4">
    <source>
        <dbReference type="Proteomes" id="UP000004699"/>
    </source>
</evidence>
<dbReference type="NCBIfam" id="TIGR00730">
    <property type="entry name" value="Rossman fold protein, TIGR00730 family"/>
    <property type="match status" value="1"/>
</dbReference>
<proteinExistence type="inferred from homology"/>
<dbReference type="PANTHER" id="PTHR43393:SF3">
    <property type="entry name" value="LYSINE DECARBOXYLASE-LIKE PROTEIN"/>
    <property type="match status" value="1"/>
</dbReference>
<dbReference type="InterPro" id="IPR052341">
    <property type="entry name" value="LOG_family_nucleotidases"/>
</dbReference>
<dbReference type="InterPro" id="IPR005269">
    <property type="entry name" value="LOG"/>
</dbReference>
<dbReference type="Proteomes" id="UP000004699">
    <property type="component" value="Unassembled WGS sequence"/>
</dbReference>
<evidence type="ECO:0000256" key="2">
    <source>
        <dbReference type="RuleBase" id="RU363015"/>
    </source>
</evidence>
<dbReference type="STRING" id="565045.NOR51B_2152"/>
<comment type="catalytic activity">
    <reaction evidence="1">
        <text>AMP + H2O = D-ribose 5-phosphate + adenine</text>
        <dbReference type="Rhea" id="RHEA:20129"/>
        <dbReference type="ChEBI" id="CHEBI:15377"/>
        <dbReference type="ChEBI" id="CHEBI:16708"/>
        <dbReference type="ChEBI" id="CHEBI:78346"/>
        <dbReference type="ChEBI" id="CHEBI:456215"/>
        <dbReference type="EC" id="3.2.2.4"/>
    </reaction>
</comment>
<dbReference type="GO" id="GO:0005829">
    <property type="term" value="C:cytosol"/>
    <property type="evidence" value="ECO:0007669"/>
    <property type="project" value="TreeGrafter"/>
</dbReference>
<dbReference type="AlphaFoldDB" id="B8KW25"/>
<organism evidence="3 4">
    <name type="scientific">Luminiphilus syltensis NOR5-1B</name>
    <dbReference type="NCBI Taxonomy" id="565045"/>
    <lineage>
        <taxon>Bacteria</taxon>
        <taxon>Pseudomonadati</taxon>
        <taxon>Pseudomonadota</taxon>
        <taxon>Gammaproteobacteria</taxon>
        <taxon>Cellvibrionales</taxon>
        <taxon>Halieaceae</taxon>
        <taxon>Luminiphilus</taxon>
    </lineage>
</organism>
<comment type="similarity">
    <text evidence="2">Belongs to the LOG family.</text>
</comment>
<keyword evidence="2" id="KW-0203">Cytokinin biosynthesis</keyword>
<dbReference type="EMBL" id="DS999411">
    <property type="protein sequence ID" value="EED36204.1"/>
    <property type="molecule type" value="Genomic_DNA"/>
</dbReference>
<evidence type="ECO:0000313" key="3">
    <source>
        <dbReference type="EMBL" id="EED36204.1"/>
    </source>
</evidence>
<gene>
    <name evidence="3" type="ORF">NOR51B_2152</name>
</gene>
<dbReference type="GO" id="GO:0008714">
    <property type="term" value="F:AMP nucleosidase activity"/>
    <property type="evidence" value="ECO:0007669"/>
    <property type="project" value="UniProtKB-EC"/>
</dbReference>
<name>B8KW25_9GAMM</name>
<keyword evidence="4" id="KW-1185">Reference proteome</keyword>
<sequence>MTEPPFRDESDSTVVSIDVKAASAADFMPADAVTFQRIQQELLSAAQVLDGLAPAVTVFGSARSSPDSWEARAAGVLGGHLARAGIPVITGGGPGVMEAANRGAHEQGGVSVGLNIELPTEQQPNPYLTHVTSFRYFLTRKFMLTRYSMGFAVFPGGFGTADELFELLVLYNTERTERRPLVLMGTAFWRDVIDWVMDVQGGLGYIDPEDVGFLELTDDPDEAAELLIPASIGRST</sequence>
<dbReference type="eggNOG" id="COG1611">
    <property type="taxonomic scope" value="Bacteria"/>
</dbReference>
<dbReference type="HOGENOM" id="CLU_058336_0_4_6"/>
<dbReference type="PANTHER" id="PTHR43393">
    <property type="entry name" value="CYTOKININ RIBOSIDE 5'-MONOPHOSPHATE PHOSPHORIBOHYDROLASE"/>
    <property type="match status" value="1"/>
</dbReference>
<accession>B8KW25</accession>
<dbReference type="SUPFAM" id="SSF102405">
    <property type="entry name" value="MCP/YpsA-like"/>
    <property type="match status" value="1"/>
</dbReference>